<reference evidence="1 2" key="1">
    <citation type="submission" date="2009-01" db="EMBL/GenBank/DDBJ databases">
        <authorList>
            <person name="Fulton L."/>
            <person name="Clifton S."/>
            <person name="Fulton B."/>
            <person name="Xu J."/>
            <person name="Minx P."/>
            <person name="Pepin K.H."/>
            <person name="Johnson M."/>
            <person name="Bhonagiri V."/>
            <person name="Nash W.E."/>
            <person name="Mardis E.R."/>
            <person name="Wilson R.K."/>
        </authorList>
    </citation>
    <scope>NUCLEOTIDE SEQUENCE [LARGE SCALE GENOMIC DNA]</scope>
    <source>
        <strain evidence="1 2">DSM 5476</strain>
    </source>
</reference>
<proteinExistence type="predicted"/>
<dbReference type="STRING" id="537013.CLOSTMETH_01998"/>
<name>C0EDS0_9FIRM</name>
<dbReference type="HOGENOM" id="CLU_1552625_0_0_9"/>
<dbReference type="Proteomes" id="UP000003340">
    <property type="component" value="Unassembled WGS sequence"/>
</dbReference>
<reference evidence="1 2" key="2">
    <citation type="submission" date="2009-02" db="EMBL/GenBank/DDBJ databases">
        <title>Draft genome sequence of Clostridium methylpentosum (DSM 5476).</title>
        <authorList>
            <person name="Sudarsanam P."/>
            <person name="Ley R."/>
            <person name="Guruge J."/>
            <person name="Turnbaugh P.J."/>
            <person name="Mahowald M."/>
            <person name="Liep D."/>
            <person name="Gordon J."/>
        </authorList>
    </citation>
    <scope>NUCLEOTIDE SEQUENCE [LARGE SCALE GENOMIC DNA]</scope>
    <source>
        <strain evidence="1 2">DSM 5476</strain>
    </source>
</reference>
<organism evidence="1 2">
    <name type="scientific">[Clostridium] methylpentosum DSM 5476</name>
    <dbReference type="NCBI Taxonomy" id="537013"/>
    <lineage>
        <taxon>Bacteria</taxon>
        <taxon>Bacillati</taxon>
        <taxon>Bacillota</taxon>
        <taxon>Clostridia</taxon>
        <taxon>Eubacteriales</taxon>
        <taxon>Oscillospiraceae</taxon>
        <taxon>Oscillospiraceae incertae sedis</taxon>
    </lineage>
</organism>
<gene>
    <name evidence="1" type="ORF">CLOSTMETH_01998</name>
</gene>
<keyword evidence="2" id="KW-1185">Reference proteome</keyword>
<evidence type="ECO:0000313" key="1">
    <source>
        <dbReference type="EMBL" id="EEG30268.1"/>
    </source>
</evidence>
<protein>
    <submittedName>
        <fullName evidence="1">Uncharacterized protein</fullName>
    </submittedName>
</protein>
<dbReference type="EMBL" id="ACEC01000066">
    <property type="protein sequence ID" value="EEG30268.1"/>
    <property type="molecule type" value="Genomic_DNA"/>
</dbReference>
<comment type="caution">
    <text evidence="1">The sequence shown here is derived from an EMBL/GenBank/DDBJ whole genome shotgun (WGS) entry which is preliminary data.</text>
</comment>
<evidence type="ECO:0000313" key="2">
    <source>
        <dbReference type="Proteomes" id="UP000003340"/>
    </source>
</evidence>
<accession>C0EDS0</accession>
<sequence length="172" mass="18477">MDIHFDAVNKTISVSQAKDGNARINQAALVQKITNKAGSFTNGIISSRRSEDAWGTLYTMFTSLGVLPKGSDAILDGIVSAFGIVDKLREVYLWLGGAGDSISPVISIDSHVIGAKYGSLAKPNDDVVNPGSQGTGDFALLQGTVDRNGYYEFMDYFTIEVAIAAFDKYPRD</sequence>
<dbReference type="AlphaFoldDB" id="C0EDS0"/>